<organism evidence="2 3">
    <name type="scientific">Trapa incisa</name>
    <dbReference type="NCBI Taxonomy" id="236973"/>
    <lineage>
        <taxon>Eukaryota</taxon>
        <taxon>Viridiplantae</taxon>
        <taxon>Streptophyta</taxon>
        <taxon>Embryophyta</taxon>
        <taxon>Tracheophyta</taxon>
        <taxon>Spermatophyta</taxon>
        <taxon>Magnoliopsida</taxon>
        <taxon>eudicotyledons</taxon>
        <taxon>Gunneridae</taxon>
        <taxon>Pentapetalae</taxon>
        <taxon>rosids</taxon>
        <taxon>malvids</taxon>
        <taxon>Myrtales</taxon>
        <taxon>Lythraceae</taxon>
        <taxon>Trapa</taxon>
    </lineage>
</organism>
<dbReference type="PANTHER" id="PTHR46309">
    <property type="entry name" value="PHD FINGER PROTEIN 12"/>
    <property type="match status" value="1"/>
</dbReference>
<evidence type="ECO:0000313" key="2">
    <source>
        <dbReference type="EMBL" id="KAK4761311.1"/>
    </source>
</evidence>
<proteinExistence type="predicted"/>
<accession>A0AAN7Q7T3</accession>
<dbReference type="Pfam" id="PF23209">
    <property type="entry name" value="IDM1_C"/>
    <property type="match status" value="1"/>
</dbReference>
<dbReference type="EMBL" id="JAXIOK010000010">
    <property type="protein sequence ID" value="KAK4761311.1"/>
    <property type="molecule type" value="Genomic_DNA"/>
</dbReference>
<feature type="domain" description="Increased DNA methylation 1 C-terminal" evidence="1">
    <location>
        <begin position="1"/>
        <end position="62"/>
    </location>
</feature>
<keyword evidence="3" id="KW-1185">Reference proteome</keyword>
<dbReference type="GO" id="GO:0003714">
    <property type="term" value="F:transcription corepressor activity"/>
    <property type="evidence" value="ECO:0007669"/>
    <property type="project" value="InterPro"/>
</dbReference>
<dbReference type="GO" id="GO:0005634">
    <property type="term" value="C:nucleus"/>
    <property type="evidence" value="ECO:0007669"/>
    <property type="project" value="TreeGrafter"/>
</dbReference>
<dbReference type="InterPro" id="IPR056511">
    <property type="entry name" value="IDM1_C"/>
</dbReference>
<dbReference type="PANTHER" id="PTHR46309:SF12">
    <property type="entry name" value="GB|AAC80581.1"/>
    <property type="match status" value="1"/>
</dbReference>
<gene>
    <name evidence="2" type="ORF">SAY87_006204</name>
</gene>
<reference evidence="2 3" key="1">
    <citation type="journal article" date="2023" name="Hortic Res">
        <title>Pangenome of water caltrop reveals structural variations and asymmetric subgenome divergence after allopolyploidization.</title>
        <authorList>
            <person name="Zhang X."/>
            <person name="Chen Y."/>
            <person name="Wang L."/>
            <person name="Yuan Y."/>
            <person name="Fang M."/>
            <person name="Shi L."/>
            <person name="Lu R."/>
            <person name="Comes H.P."/>
            <person name="Ma Y."/>
            <person name="Chen Y."/>
            <person name="Huang G."/>
            <person name="Zhou Y."/>
            <person name="Zheng Z."/>
            <person name="Qiu Y."/>
        </authorList>
    </citation>
    <scope>NUCLEOTIDE SEQUENCE [LARGE SCALE GENOMIC DNA]</scope>
    <source>
        <tissue evidence="2">Roots</tissue>
    </source>
</reference>
<name>A0AAN7Q7T3_9MYRT</name>
<dbReference type="InterPro" id="IPR042163">
    <property type="entry name" value="PHF12"/>
</dbReference>
<dbReference type="AlphaFoldDB" id="A0AAN7Q7T3"/>
<comment type="caution">
    <text evidence="2">The sequence shown here is derived from an EMBL/GenBank/DDBJ whole genome shotgun (WGS) entry which is preliminary data.</text>
</comment>
<evidence type="ECO:0000313" key="3">
    <source>
        <dbReference type="Proteomes" id="UP001345219"/>
    </source>
</evidence>
<dbReference type="GO" id="GO:0006357">
    <property type="term" value="P:regulation of transcription by RNA polymerase II"/>
    <property type="evidence" value="ECO:0007669"/>
    <property type="project" value="TreeGrafter"/>
</dbReference>
<sequence>MDTLEKKLKELGVKRIILPASPSALSTWIGSFGFKEMMESKRLGLVNYTLLNFQDTIMCQKQLLDTPSEEWTMSNGKLRYVVYESSQLHAEQNFTERFSKGPIIAADSDGKLAPIHEGLLELEEEQIDVGMDELTLTFIKPDNFRRHDDADLVVESAAENYGKLNMALGIMHECFEPFLDLQSGRD</sequence>
<evidence type="ECO:0000259" key="1">
    <source>
        <dbReference type="Pfam" id="PF23209"/>
    </source>
</evidence>
<protein>
    <recommendedName>
        <fullName evidence="1">Increased DNA methylation 1 C-terminal domain-containing protein</fullName>
    </recommendedName>
</protein>
<dbReference type="Proteomes" id="UP001345219">
    <property type="component" value="Chromosome 5"/>
</dbReference>